<reference evidence="9" key="1">
    <citation type="journal article" date="2020" name="mSystems">
        <title>Genome- and Community-Level Interaction Insights into Carbon Utilization and Element Cycling Functions of Hydrothermarchaeota in Hydrothermal Sediment.</title>
        <authorList>
            <person name="Zhou Z."/>
            <person name="Liu Y."/>
            <person name="Xu W."/>
            <person name="Pan J."/>
            <person name="Luo Z.H."/>
            <person name="Li M."/>
        </authorList>
    </citation>
    <scope>NUCLEOTIDE SEQUENCE [LARGE SCALE GENOMIC DNA]</scope>
    <source>
        <strain evidence="9">HyVt-19</strain>
    </source>
</reference>
<feature type="non-terminal residue" evidence="9">
    <location>
        <position position="1"/>
    </location>
</feature>
<dbReference type="GO" id="GO:0046040">
    <property type="term" value="P:IMP metabolic process"/>
    <property type="evidence" value="ECO:0007669"/>
    <property type="project" value="TreeGrafter"/>
</dbReference>
<dbReference type="PANTHER" id="PTHR11846">
    <property type="entry name" value="ADENYLOSUCCINATE SYNTHETASE"/>
    <property type="match status" value="1"/>
</dbReference>
<evidence type="ECO:0000256" key="8">
    <source>
        <dbReference type="ARBA" id="ARBA00023134"/>
    </source>
</evidence>
<keyword evidence="4" id="KW-0479">Metal-binding</keyword>
<evidence type="ECO:0000256" key="6">
    <source>
        <dbReference type="ARBA" id="ARBA00022755"/>
    </source>
</evidence>
<keyword evidence="6" id="KW-0658">Purine biosynthesis</keyword>
<evidence type="ECO:0000313" key="9">
    <source>
        <dbReference type="EMBL" id="HDL89981.1"/>
    </source>
</evidence>
<dbReference type="GO" id="GO:0044208">
    <property type="term" value="P:'de novo' AMP biosynthetic process"/>
    <property type="evidence" value="ECO:0007669"/>
    <property type="project" value="UniProtKB-UniPathway"/>
</dbReference>
<dbReference type="HAMAP" id="MF_00011">
    <property type="entry name" value="Adenylosucc_synth"/>
    <property type="match status" value="1"/>
</dbReference>
<dbReference type="AlphaFoldDB" id="A0A7C1B1G0"/>
<evidence type="ECO:0000256" key="5">
    <source>
        <dbReference type="ARBA" id="ARBA00022741"/>
    </source>
</evidence>
<protein>
    <submittedName>
        <fullName evidence="9">Adenylosuccinate synthase</fullName>
        <ecNumber evidence="9">6.3.4.4</ecNumber>
    </submittedName>
</protein>
<keyword evidence="5" id="KW-0547">Nucleotide-binding</keyword>
<comment type="caution">
    <text evidence="9">The sequence shown here is derived from an EMBL/GenBank/DDBJ whole genome shotgun (WGS) entry which is preliminary data.</text>
</comment>
<evidence type="ECO:0000256" key="1">
    <source>
        <dbReference type="ARBA" id="ARBA00001946"/>
    </source>
</evidence>
<dbReference type="GO" id="GO:0004019">
    <property type="term" value="F:adenylosuccinate synthase activity"/>
    <property type="evidence" value="ECO:0007669"/>
    <property type="project" value="UniProtKB-EC"/>
</dbReference>
<dbReference type="SMART" id="SM00788">
    <property type="entry name" value="Adenylsucc_synt"/>
    <property type="match status" value="1"/>
</dbReference>
<organism evidence="9">
    <name type="scientific">Thermodesulforhabdus norvegica</name>
    <dbReference type="NCBI Taxonomy" id="39841"/>
    <lineage>
        <taxon>Bacteria</taxon>
        <taxon>Pseudomonadati</taxon>
        <taxon>Thermodesulfobacteriota</taxon>
        <taxon>Syntrophobacteria</taxon>
        <taxon>Syntrophobacterales</taxon>
        <taxon>Thermodesulforhabdaceae</taxon>
        <taxon>Thermodesulforhabdus</taxon>
    </lineage>
</organism>
<comment type="cofactor">
    <cofactor evidence="1">
        <name>Mg(2+)</name>
        <dbReference type="ChEBI" id="CHEBI:18420"/>
    </cofactor>
</comment>
<dbReference type="GO" id="GO:0005525">
    <property type="term" value="F:GTP binding"/>
    <property type="evidence" value="ECO:0007669"/>
    <property type="project" value="UniProtKB-KW"/>
</dbReference>
<dbReference type="EC" id="6.3.4.4" evidence="9"/>
<dbReference type="FunFam" id="3.90.170.10:FF:000001">
    <property type="entry name" value="Adenylosuccinate synthetase"/>
    <property type="match status" value="1"/>
</dbReference>
<name>A0A7C1B1G0_9BACT</name>
<evidence type="ECO:0000256" key="7">
    <source>
        <dbReference type="ARBA" id="ARBA00022842"/>
    </source>
</evidence>
<keyword evidence="3 9" id="KW-0436">Ligase</keyword>
<dbReference type="InterPro" id="IPR001114">
    <property type="entry name" value="Adenylosuccinate_synthetase"/>
</dbReference>
<evidence type="ECO:0000256" key="4">
    <source>
        <dbReference type="ARBA" id="ARBA00022723"/>
    </source>
</evidence>
<dbReference type="EMBL" id="DQZW01000173">
    <property type="protein sequence ID" value="HDL89981.1"/>
    <property type="molecule type" value="Genomic_DNA"/>
</dbReference>
<comment type="subunit">
    <text evidence="2">Homodimer.</text>
</comment>
<proteinExistence type="inferred from homology"/>
<dbReference type="InterPro" id="IPR027417">
    <property type="entry name" value="P-loop_NTPase"/>
</dbReference>
<dbReference type="GO" id="GO:0005737">
    <property type="term" value="C:cytoplasm"/>
    <property type="evidence" value="ECO:0007669"/>
    <property type="project" value="TreeGrafter"/>
</dbReference>
<dbReference type="InterPro" id="IPR042111">
    <property type="entry name" value="Adenylosuccinate_synth_dom3"/>
</dbReference>
<gene>
    <name evidence="9" type="ORF">ENG14_03660</name>
</gene>
<dbReference type="SUPFAM" id="SSF52540">
    <property type="entry name" value="P-loop containing nucleoside triphosphate hydrolases"/>
    <property type="match status" value="1"/>
</dbReference>
<dbReference type="Gene3D" id="3.90.170.10">
    <property type="entry name" value="Adenylosuccinate Synthetase, subunit A, domain 3"/>
    <property type="match status" value="1"/>
</dbReference>
<dbReference type="Pfam" id="PF00709">
    <property type="entry name" value="Adenylsucc_synt"/>
    <property type="match status" value="1"/>
</dbReference>
<dbReference type="GO" id="GO:0046872">
    <property type="term" value="F:metal ion binding"/>
    <property type="evidence" value="ECO:0007669"/>
    <property type="project" value="UniProtKB-KW"/>
</dbReference>
<sequence>GEYGSTTGRPRRCGWLDITMLKKAKRLNGLNALVITKLDVLSGLPEVKIAVGYKVNGRAISDVPCELDLFEKCEPVYEVLPGWQEDIRQIRAFDSLPANTKRYLKTIEDMLGIPIWIVSVGPGRDETIVMRDIF</sequence>
<dbReference type="Proteomes" id="UP000886355">
    <property type="component" value="Unassembled WGS sequence"/>
</dbReference>
<dbReference type="UniPathway" id="UPA00075">
    <property type="reaction ID" value="UER00335"/>
</dbReference>
<dbReference type="PANTHER" id="PTHR11846:SF0">
    <property type="entry name" value="ADENYLOSUCCINATE SYNTHETASE"/>
    <property type="match status" value="1"/>
</dbReference>
<keyword evidence="8" id="KW-0342">GTP-binding</keyword>
<keyword evidence="7" id="KW-0460">Magnesium</keyword>
<evidence type="ECO:0000256" key="3">
    <source>
        <dbReference type="ARBA" id="ARBA00022598"/>
    </source>
</evidence>
<evidence type="ECO:0000256" key="2">
    <source>
        <dbReference type="ARBA" id="ARBA00011738"/>
    </source>
</evidence>
<accession>A0A7C1B1G0</accession>